<protein>
    <recommendedName>
        <fullName evidence="8">Transcriptional regulator</fullName>
    </recommendedName>
</protein>
<dbReference type="EMBL" id="AZHX01001755">
    <property type="protein sequence ID" value="ETX00213.1"/>
    <property type="molecule type" value="Genomic_DNA"/>
</dbReference>
<dbReference type="GO" id="GO:0030527">
    <property type="term" value="F:structural constituent of chromatin"/>
    <property type="evidence" value="ECO:0007669"/>
    <property type="project" value="InterPro"/>
</dbReference>
<organism evidence="6 7">
    <name type="scientific">Candidatus Entotheonella gemina</name>
    <dbReference type="NCBI Taxonomy" id="1429439"/>
    <lineage>
        <taxon>Bacteria</taxon>
        <taxon>Pseudomonadati</taxon>
        <taxon>Nitrospinota/Tectimicrobiota group</taxon>
        <taxon>Candidatus Tectimicrobiota</taxon>
        <taxon>Candidatus Entotheonellia</taxon>
        <taxon>Candidatus Entotheonellales</taxon>
        <taxon>Candidatus Entotheonellaceae</taxon>
        <taxon>Candidatus Entotheonella</taxon>
    </lineage>
</organism>
<keyword evidence="3" id="KW-0238">DNA-binding</keyword>
<dbReference type="GO" id="GO:0005829">
    <property type="term" value="C:cytosol"/>
    <property type="evidence" value="ECO:0007669"/>
    <property type="project" value="TreeGrafter"/>
</dbReference>
<keyword evidence="2" id="KW-0226">DNA condensation</keyword>
<dbReference type="SUPFAM" id="SSF47729">
    <property type="entry name" value="IHF-like DNA-binding proteins"/>
    <property type="match status" value="1"/>
</dbReference>
<evidence type="ECO:0000313" key="6">
    <source>
        <dbReference type="EMBL" id="ETX00213.1"/>
    </source>
</evidence>
<dbReference type="Proteomes" id="UP000019140">
    <property type="component" value="Unassembled WGS sequence"/>
</dbReference>
<dbReference type="PRINTS" id="PR01727">
    <property type="entry name" value="DNABINDINGHU"/>
</dbReference>
<evidence type="ECO:0000256" key="5">
    <source>
        <dbReference type="SAM" id="MobiDB-lite"/>
    </source>
</evidence>
<dbReference type="InterPro" id="IPR020816">
    <property type="entry name" value="Histone-like_DNA-bd_CS"/>
</dbReference>
<dbReference type="PANTHER" id="PTHR33175">
    <property type="entry name" value="DNA-BINDING PROTEIN HU"/>
    <property type="match status" value="1"/>
</dbReference>
<dbReference type="GO" id="GO:0030261">
    <property type="term" value="P:chromosome condensation"/>
    <property type="evidence" value="ECO:0007669"/>
    <property type="project" value="UniProtKB-KW"/>
</dbReference>
<dbReference type="HOGENOM" id="CLU_105066_3_0_7"/>
<evidence type="ECO:0000256" key="2">
    <source>
        <dbReference type="ARBA" id="ARBA00023067"/>
    </source>
</evidence>
<evidence type="ECO:0000313" key="7">
    <source>
        <dbReference type="Proteomes" id="UP000019140"/>
    </source>
</evidence>
<dbReference type="InterPro" id="IPR010992">
    <property type="entry name" value="IHF-like_DNA-bd_dom_sf"/>
</dbReference>
<sequence>MTKTDFVRRIRTETTKASLTQEAATEIADLVFDTIKTAIKDEQSFRFPGFGTFNLKNRPARTGRNPQTGKPIKIKESHTVTFRPATKLREDVAPAPPKRKKAAKKKSS</sequence>
<evidence type="ECO:0000256" key="1">
    <source>
        <dbReference type="ARBA" id="ARBA00010529"/>
    </source>
</evidence>
<dbReference type="PANTHER" id="PTHR33175:SF3">
    <property type="entry name" value="DNA-BINDING PROTEIN HU-BETA"/>
    <property type="match status" value="1"/>
</dbReference>
<dbReference type="InterPro" id="IPR000119">
    <property type="entry name" value="Hist_DNA-bd"/>
</dbReference>
<evidence type="ECO:0000256" key="4">
    <source>
        <dbReference type="RuleBase" id="RU003939"/>
    </source>
</evidence>
<accession>W4LQG1</accession>
<gene>
    <name evidence="6" type="ORF">ETSY2_39515</name>
</gene>
<evidence type="ECO:0000256" key="3">
    <source>
        <dbReference type="ARBA" id="ARBA00023125"/>
    </source>
</evidence>
<dbReference type="CDD" id="cd13831">
    <property type="entry name" value="HU"/>
    <property type="match status" value="1"/>
</dbReference>
<dbReference type="SMART" id="SM00411">
    <property type="entry name" value="BHL"/>
    <property type="match status" value="1"/>
</dbReference>
<evidence type="ECO:0008006" key="8">
    <source>
        <dbReference type="Google" id="ProtNLM"/>
    </source>
</evidence>
<feature type="compositionally biased region" description="Basic residues" evidence="5">
    <location>
        <begin position="97"/>
        <end position="108"/>
    </location>
</feature>
<dbReference type="Pfam" id="PF00216">
    <property type="entry name" value="Bac_DNA_binding"/>
    <property type="match status" value="1"/>
</dbReference>
<name>W4LQG1_9BACT</name>
<dbReference type="PROSITE" id="PS00045">
    <property type="entry name" value="HISTONE_LIKE"/>
    <property type="match status" value="1"/>
</dbReference>
<reference evidence="6 7" key="1">
    <citation type="journal article" date="2014" name="Nature">
        <title>An environmental bacterial taxon with a large and distinct metabolic repertoire.</title>
        <authorList>
            <person name="Wilson M.C."/>
            <person name="Mori T."/>
            <person name="Ruckert C."/>
            <person name="Uria A.R."/>
            <person name="Helf M.J."/>
            <person name="Takada K."/>
            <person name="Gernert C."/>
            <person name="Steffens U.A."/>
            <person name="Heycke N."/>
            <person name="Schmitt S."/>
            <person name="Rinke C."/>
            <person name="Helfrich E.J."/>
            <person name="Brachmann A.O."/>
            <person name="Gurgui C."/>
            <person name="Wakimoto T."/>
            <person name="Kracht M."/>
            <person name="Crusemann M."/>
            <person name="Hentschel U."/>
            <person name="Abe I."/>
            <person name="Matsunaga S."/>
            <person name="Kalinowski J."/>
            <person name="Takeyama H."/>
            <person name="Piel J."/>
        </authorList>
    </citation>
    <scope>NUCLEOTIDE SEQUENCE [LARGE SCALE GENOMIC DNA]</scope>
    <source>
        <strain evidence="7">TSY2</strain>
    </source>
</reference>
<dbReference type="Gene3D" id="4.10.520.10">
    <property type="entry name" value="IHF-like DNA-binding proteins"/>
    <property type="match status" value="1"/>
</dbReference>
<comment type="caution">
    <text evidence="6">The sequence shown here is derived from an EMBL/GenBank/DDBJ whole genome shotgun (WGS) entry which is preliminary data.</text>
</comment>
<comment type="similarity">
    <text evidence="1 4">Belongs to the bacterial histone-like protein family.</text>
</comment>
<keyword evidence="7" id="KW-1185">Reference proteome</keyword>
<feature type="region of interest" description="Disordered" evidence="5">
    <location>
        <begin position="50"/>
        <end position="108"/>
    </location>
</feature>
<dbReference type="AlphaFoldDB" id="W4LQG1"/>
<proteinExistence type="inferred from homology"/>
<dbReference type="GO" id="GO:0003677">
    <property type="term" value="F:DNA binding"/>
    <property type="evidence" value="ECO:0007669"/>
    <property type="project" value="UniProtKB-KW"/>
</dbReference>
<dbReference type="PATRIC" id="fig|1429439.4.peg.6660"/>